<evidence type="ECO:0000313" key="3">
    <source>
        <dbReference type="Proteomes" id="UP000177913"/>
    </source>
</evidence>
<organism evidence="2 3">
    <name type="scientific">Candidatus Roizmanbacteria bacterium RIFCSPHIGHO2_02_FULL_38_11</name>
    <dbReference type="NCBI Taxonomy" id="1802039"/>
    <lineage>
        <taxon>Bacteria</taxon>
        <taxon>Candidatus Roizmaniibacteriota</taxon>
    </lineage>
</organism>
<dbReference type="PANTHER" id="PTHR48090:SF7">
    <property type="entry name" value="RFBJ PROTEIN"/>
    <property type="match status" value="1"/>
</dbReference>
<gene>
    <name evidence="2" type="ORF">A3C25_00095</name>
</gene>
<dbReference type="Proteomes" id="UP000177913">
    <property type="component" value="Unassembled WGS sequence"/>
</dbReference>
<dbReference type="SUPFAM" id="SSF53448">
    <property type="entry name" value="Nucleotide-diphospho-sugar transferases"/>
    <property type="match status" value="1"/>
</dbReference>
<dbReference type="CDD" id="cd04179">
    <property type="entry name" value="DPM_DPG-synthase_like"/>
    <property type="match status" value="1"/>
</dbReference>
<feature type="domain" description="Glycosyltransferase 2-like" evidence="1">
    <location>
        <begin position="10"/>
        <end position="141"/>
    </location>
</feature>
<accession>A0A1F7H304</accession>
<dbReference type="AlphaFoldDB" id="A0A1F7H304"/>
<reference evidence="2 3" key="1">
    <citation type="journal article" date="2016" name="Nat. Commun.">
        <title>Thousands of microbial genomes shed light on interconnected biogeochemical processes in an aquifer system.</title>
        <authorList>
            <person name="Anantharaman K."/>
            <person name="Brown C.T."/>
            <person name="Hug L.A."/>
            <person name="Sharon I."/>
            <person name="Castelle C.J."/>
            <person name="Probst A.J."/>
            <person name="Thomas B.C."/>
            <person name="Singh A."/>
            <person name="Wilkins M.J."/>
            <person name="Karaoz U."/>
            <person name="Brodie E.L."/>
            <person name="Williams K.H."/>
            <person name="Hubbard S.S."/>
            <person name="Banfield J.F."/>
        </authorList>
    </citation>
    <scope>NUCLEOTIDE SEQUENCE [LARGE SCALE GENOMIC DNA]</scope>
</reference>
<dbReference type="InterPro" id="IPR029044">
    <property type="entry name" value="Nucleotide-diphossugar_trans"/>
</dbReference>
<evidence type="ECO:0000259" key="1">
    <source>
        <dbReference type="Pfam" id="PF00535"/>
    </source>
</evidence>
<evidence type="ECO:0000313" key="2">
    <source>
        <dbReference type="EMBL" id="OGK25495.1"/>
    </source>
</evidence>
<proteinExistence type="predicted"/>
<dbReference type="InterPro" id="IPR050256">
    <property type="entry name" value="Glycosyltransferase_2"/>
</dbReference>
<dbReference type="Gene3D" id="3.90.550.10">
    <property type="entry name" value="Spore Coat Polysaccharide Biosynthesis Protein SpsA, Chain A"/>
    <property type="match status" value="1"/>
</dbReference>
<dbReference type="Pfam" id="PF00535">
    <property type="entry name" value="Glycos_transf_2"/>
    <property type="match status" value="1"/>
</dbReference>
<name>A0A1F7H304_9BACT</name>
<protein>
    <recommendedName>
        <fullName evidence="1">Glycosyltransferase 2-like domain-containing protein</fullName>
    </recommendedName>
</protein>
<dbReference type="PANTHER" id="PTHR48090">
    <property type="entry name" value="UNDECAPRENYL-PHOSPHATE 4-DEOXY-4-FORMAMIDO-L-ARABINOSE TRANSFERASE-RELATED"/>
    <property type="match status" value="1"/>
</dbReference>
<dbReference type="InterPro" id="IPR001173">
    <property type="entry name" value="Glyco_trans_2-like"/>
</dbReference>
<comment type="caution">
    <text evidence="2">The sequence shown here is derived from an EMBL/GenBank/DDBJ whole genome shotgun (WGS) entry which is preliminary data.</text>
</comment>
<dbReference type="EMBL" id="MFZO01000007">
    <property type="protein sequence ID" value="OGK25495.1"/>
    <property type="molecule type" value="Genomic_DNA"/>
</dbReference>
<sequence length="236" mass="27317">MNMETNSQFSLILACYNEEDNLKKTVEESIQVLHSLFKSFEIIIVEDNSLDKSPRIADTLAKNNPSVKVIHNPINLGQGISLLIGLKKANGELVMHNGADRPFNIHDLNKILPLFPEYDIAIVSRSNRAAYSFWRKLSSWGNNLLRWLFFGLQFSDLNFVQVYKKELIKDISILSRSAAFVTQELILKAKQKGYKITEIKLQYYRREAGTSHHGKKRDILWALIDMINFWLEFKIK</sequence>